<feature type="region of interest" description="Disordered" evidence="1">
    <location>
        <begin position="551"/>
        <end position="570"/>
    </location>
</feature>
<dbReference type="PANTHER" id="PTHR44329:SF214">
    <property type="entry name" value="PROTEIN KINASE DOMAIN-CONTAINING PROTEIN"/>
    <property type="match status" value="1"/>
</dbReference>
<protein>
    <recommendedName>
        <fullName evidence="2">Protein kinase domain-containing protein</fullName>
    </recommendedName>
</protein>
<dbReference type="SMART" id="SM00220">
    <property type="entry name" value="S_TKc"/>
    <property type="match status" value="1"/>
</dbReference>
<proteinExistence type="predicted"/>
<feature type="compositionally biased region" description="Low complexity" evidence="1">
    <location>
        <begin position="1360"/>
        <end position="1377"/>
    </location>
</feature>
<dbReference type="PANTHER" id="PTHR44329">
    <property type="entry name" value="SERINE/THREONINE-PROTEIN KINASE TNNI3K-RELATED"/>
    <property type="match status" value="1"/>
</dbReference>
<name>D8U849_VOLCA</name>
<dbReference type="PROSITE" id="PS00108">
    <property type="entry name" value="PROTEIN_KINASE_ST"/>
    <property type="match status" value="1"/>
</dbReference>
<feature type="region of interest" description="Disordered" evidence="1">
    <location>
        <begin position="635"/>
        <end position="658"/>
    </location>
</feature>
<dbReference type="GeneID" id="9621556"/>
<dbReference type="InterPro" id="IPR011009">
    <property type="entry name" value="Kinase-like_dom_sf"/>
</dbReference>
<gene>
    <name evidence="3" type="ORF">VOLCADRAFT_106555</name>
</gene>
<feature type="compositionally biased region" description="Basic and acidic residues" evidence="1">
    <location>
        <begin position="1264"/>
        <end position="1274"/>
    </location>
</feature>
<dbReference type="Gene3D" id="1.10.510.10">
    <property type="entry name" value="Transferase(Phosphotransferase) domain 1"/>
    <property type="match status" value="1"/>
</dbReference>
<dbReference type="FunFam" id="1.10.510.10:FF:001308">
    <property type="entry name" value="Predicted protein"/>
    <property type="match status" value="1"/>
</dbReference>
<dbReference type="InterPro" id="IPR000719">
    <property type="entry name" value="Prot_kinase_dom"/>
</dbReference>
<feature type="region of interest" description="Disordered" evidence="1">
    <location>
        <begin position="1358"/>
        <end position="1377"/>
    </location>
</feature>
<dbReference type="InParanoid" id="D8U849"/>
<dbReference type="Pfam" id="PF07714">
    <property type="entry name" value="PK_Tyr_Ser-Thr"/>
    <property type="match status" value="1"/>
</dbReference>
<feature type="region of interest" description="Disordered" evidence="1">
    <location>
        <begin position="277"/>
        <end position="307"/>
    </location>
</feature>
<dbReference type="GO" id="GO:0005524">
    <property type="term" value="F:ATP binding"/>
    <property type="evidence" value="ECO:0007669"/>
    <property type="project" value="InterPro"/>
</dbReference>
<evidence type="ECO:0000256" key="1">
    <source>
        <dbReference type="SAM" id="MobiDB-lite"/>
    </source>
</evidence>
<accession>D8U849</accession>
<sequence>MFNQATPPPNALNGWVGGSSAGPQVLSLRSRAAVDGLAFLGTDATSSAQPSFVPGWGLRGVVPLRTGGLGLPGGPLSLVGLSAPSLESPPLAPSEFFLGPGVVTGAAAGSAGPPVSRPFPLGVPAQALAPLGVARGRLDQVIARLRPSPLISAADQEASYQRGLAAANQMLLGALASSTVSRQDGAVTEFLSWLSSHGRGRDCRDAYHGILMAMTMTMAQQHSWLTLSWVWSSGGSLLNEHPFKKTSQDRLSVARQGLEQLVMDLRGHGMTHGSVTQIVGADGGGDGDHDNGPGASASVAATTPGPAPLRTSPLAPVTSLDFGAADACRTPRQTRRVWRKGEVAAAATTAGATGNGGAGAGAGGASTAAAPTGGNILITGLKNADCGSSGSRSIGDGTCSVSFGGLAGPIWGLGTAAGAEGEEDEEEEEDGVFDDCAGGVTSLSQQTGGEEETGDPAVAQDLAGLLGTGTESAASALRRSASVPMFAMERPGELEGMGLAAGNTGGGGAVRTRFTNRPISFLSKRSPGKSQLSTTGWHTPRARLPVLRRCSTAAPGGGGGGADAGGGDGATAVCTRRPHLRTVNAGAGWGSRHLSGSSSRSGHVLLPSGTAAGGGGSGGMVCGVLLLSGGGAGGGVEGSEQKDSCSGSKILWPPGLQPLPPPPPLLARVLNLGRGVAGGTAAVAAAAAMVPPDPVPYNSKPAATLQEATATMPTGPPHGFVAASGGQRHPPYASKHMSQMALLPFLQQQQQQSSSTLLPVALSAPGSFNLAALSREITGLRWIGQGGGGAVFQGMWQGVSVAVKFLLTEADGLVDAAALEGVVSSVVLGLGAPTVDIVDTSALCGCSNARPAGPLALLFELLESLMESCTTFSDSNNHVRRARALHIAASGGNFGAFALASCPGGGSGGVCAAVQRLSRLGVPSLGELGPLTSAQLAPPCSTDGGGGEVVTPGGAGRSWGAPLLASCRARSIPPGSSRTLGTAAAAAAATATAVTPVAASPDTSAGAAAAGTAAGVAVETAADAAVGPPTARGGGGLPRALRSWFVDIWGQQSPPVIQPSPPLLRHPQPPSSPSRSASLMAMLRARSQVRQGHPPSPSASGPAVALAVATGTDESDADVVIARSGGDGCFRPASAAAALGRGRGSGSGSAAVTVTAAAAAAGSAHAAAVDSTSYGPVIGSLFSGASTAAGWNCHAKLNSTFHSDDGFGDPEAGMGTQCWTVRQVLSYLKARPGMYLTYIIMEYCDRGSLLSAIKRGVFQTDSMWPHDKDKDKDGLGGGAGGGGGSTGTGTGGGGGGGGAWSLWTSSTTFGRNNLTAPPNRPPRNTATTTTTATITATASPASSITVALPTAEFPLGLHDQQQQQQQQLSSAPSGTASSSRRVVLRALLRTARDVAQGMCHLHSNGIIHGDLKPGNVLLRGCRSDRRGFTALVSDFGLSKVTRGEKPLDLNHWSTVTVMAPEVINGTWLKASDVFSFGILLWQLVTGEIMPYGTCTVPQILVGVSQGSLKPEWPSSAHPALVRLGRACLSTSPEKRPKFEAIVKRATAPVLPFLAARFISVLTTFQTPNSKLKKNSRRTPTTLKPLHRASGCNLVALSGATQNAASTLIKGLHGSVATNTARNAVNSCNQELWLAPKPECHVDPNKARTNCPGCLSRNAHLFAKMLTKIEKDSTAGGGDGSAWWQRRSHTGAPLAFARADADADAAAIATLERLLLQFAAGFRGAEAHRGAEALDEV</sequence>
<feature type="compositionally biased region" description="Gly residues" evidence="1">
    <location>
        <begin position="555"/>
        <end position="569"/>
    </location>
</feature>
<dbReference type="Proteomes" id="UP000001058">
    <property type="component" value="Unassembled WGS sequence"/>
</dbReference>
<feature type="region of interest" description="Disordered" evidence="1">
    <location>
        <begin position="1056"/>
        <end position="1077"/>
    </location>
</feature>
<dbReference type="eggNOG" id="KOG0192">
    <property type="taxonomic scope" value="Eukaryota"/>
</dbReference>
<feature type="compositionally biased region" description="Gly residues" evidence="1">
    <location>
        <begin position="1275"/>
        <end position="1299"/>
    </location>
</feature>
<evidence type="ECO:0000313" key="4">
    <source>
        <dbReference type="Proteomes" id="UP000001058"/>
    </source>
</evidence>
<dbReference type="EMBL" id="GL378367">
    <property type="protein sequence ID" value="EFJ44078.1"/>
    <property type="molecule type" value="Genomic_DNA"/>
</dbReference>
<reference evidence="3 4" key="1">
    <citation type="journal article" date="2010" name="Science">
        <title>Genomic analysis of organismal complexity in the multicellular green alga Volvox carteri.</title>
        <authorList>
            <person name="Prochnik S.E."/>
            <person name="Umen J."/>
            <person name="Nedelcu A.M."/>
            <person name="Hallmann A."/>
            <person name="Miller S.M."/>
            <person name="Nishii I."/>
            <person name="Ferris P."/>
            <person name="Kuo A."/>
            <person name="Mitros T."/>
            <person name="Fritz-Laylin L.K."/>
            <person name="Hellsten U."/>
            <person name="Chapman J."/>
            <person name="Simakov O."/>
            <person name="Rensing S.A."/>
            <person name="Terry A."/>
            <person name="Pangilinan J."/>
            <person name="Kapitonov V."/>
            <person name="Jurka J."/>
            <person name="Salamov A."/>
            <person name="Shapiro H."/>
            <person name="Schmutz J."/>
            <person name="Grimwood J."/>
            <person name="Lindquist E."/>
            <person name="Lucas S."/>
            <person name="Grigoriev I.V."/>
            <person name="Schmitt R."/>
            <person name="Kirk D."/>
            <person name="Rokhsar D.S."/>
        </authorList>
    </citation>
    <scope>NUCLEOTIDE SEQUENCE [LARGE SCALE GENOMIC DNA]</scope>
    <source>
        <strain evidence="4">f. Nagariensis / Eve</strain>
    </source>
</reference>
<dbReference type="InterPro" id="IPR051681">
    <property type="entry name" value="Ser/Thr_Kinases-Pseudokinases"/>
</dbReference>
<dbReference type="RefSeq" id="XP_002954879.1">
    <property type="nucleotide sequence ID" value="XM_002954833.1"/>
</dbReference>
<dbReference type="KEGG" id="vcn:VOLCADRAFT_106555"/>
<evidence type="ECO:0000259" key="2">
    <source>
        <dbReference type="PROSITE" id="PS50011"/>
    </source>
</evidence>
<feature type="domain" description="Protein kinase" evidence="2">
    <location>
        <begin position="1139"/>
        <end position="1553"/>
    </location>
</feature>
<evidence type="ECO:0000313" key="3">
    <source>
        <dbReference type="EMBL" id="EFJ44078.1"/>
    </source>
</evidence>
<dbReference type="GO" id="GO:0004674">
    <property type="term" value="F:protein serine/threonine kinase activity"/>
    <property type="evidence" value="ECO:0007669"/>
    <property type="project" value="TreeGrafter"/>
</dbReference>
<keyword evidence="4" id="KW-1185">Reference proteome</keyword>
<dbReference type="SUPFAM" id="SSF56112">
    <property type="entry name" value="Protein kinase-like (PK-like)"/>
    <property type="match status" value="1"/>
</dbReference>
<organism evidence="4">
    <name type="scientific">Volvox carteri f. nagariensis</name>
    <dbReference type="NCBI Taxonomy" id="3068"/>
    <lineage>
        <taxon>Eukaryota</taxon>
        <taxon>Viridiplantae</taxon>
        <taxon>Chlorophyta</taxon>
        <taxon>core chlorophytes</taxon>
        <taxon>Chlorophyceae</taxon>
        <taxon>CS clade</taxon>
        <taxon>Chlamydomonadales</taxon>
        <taxon>Volvocaceae</taxon>
        <taxon>Volvox</taxon>
    </lineage>
</organism>
<dbReference type="InterPro" id="IPR008271">
    <property type="entry name" value="Ser/Thr_kinase_AS"/>
</dbReference>
<dbReference type="InterPro" id="IPR001245">
    <property type="entry name" value="Ser-Thr/Tyr_kinase_cat_dom"/>
</dbReference>
<dbReference type="STRING" id="3068.D8U849"/>
<feature type="compositionally biased region" description="Pro residues" evidence="1">
    <location>
        <begin position="1056"/>
        <end position="1072"/>
    </location>
</feature>
<feature type="region of interest" description="Disordered" evidence="1">
    <location>
        <begin position="1262"/>
        <end position="1302"/>
    </location>
</feature>
<dbReference type="OrthoDB" id="4062651at2759"/>
<dbReference type="PROSITE" id="PS50011">
    <property type="entry name" value="PROTEIN_KINASE_DOM"/>
    <property type="match status" value="1"/>
</dbReference>